<gene>
    <name evidence="2" type="ORF">L3X38_023504</name>
</gene>
<keyword evidence="3" id="KW-1185">Reference proteome</keyword>
<dbReference type="Pfam" id="PF13456">
    <property type="entry name" value="RVT_3"/>
    <property type="match status" value="1"/>
</dbReference>
<accession>A0AAD4VZ48</accession>
<dbReference type="InterPro" id="IPR002156">
    <property type="entry name" value="RNaseH_domain"/>
</dbReference>
<dbReference type="GO" id="GO:0003676">
    <property type="term" value="F:nucleic acid binding"/>
    <property type="evidence" value="ECO:0007669"/>
    <property type="project" value="InterPro"/>
</dbReference>
<dbReference type="GO" id="GO:0004523">
    <property type="term" value="F:RNA-DNA hybrid ribonuclease activity"/>
    <property type="evidence" value="ECO:0007669"/>
    <property type="project" value="InterPro"/>
</dbReference>
<protein>
    <recommendedName>
        <fullName evidence="1">RNase H type-1 domain-containing protein</fullName>
    </recommendedName>
</protein>
<reference evidence="2 3" key="1">
    <citation type="journal article" date="2022" name="G3 (Bethesda)">
        <title>Whole-genome sequence and methylome profiling of the almond [Prunus dulcis (Mill.) D.A. Webb] cultivar 'Nonpareil'.</title>
        <authorList>
            <person name="D'Amico-Willman K.M."/>
            <person name="Ouma W.Z."/>
            <person name="Meulia T."/>
            <person name="Sideli G.M."/>
            <person name="Gradziel T.M."/>
            <person name="Fresnedo-Ramirez J."/>
        </authorList>
    </citation>
    <scope>NUCLEOTIDE SEQUENCE [LARGE SCALE GENOMIC DNA]</scope>
    <source>
        <strain evidence="2">Clone GOH B32 T37-40</strain>
    </source>
</reference>
<dbReference type="AlphaFoldDB" id="A0AAD4VZ48"/>
<sequence length="98" mass="11249">MKLVAKREGLLMMGFKGFTHFILVTDSQEAMMMLKSEMDWRSNVGNFVEDVRLLIIERTVTDVVFQPRSGNGIAHTLAQFGLMEGTHFFWEDVAPPWL</sequence>
<name>A0AAD4VZ48_PRUDU</name>
<feature type="domain" description="RNase H type-1" evidence="1">
    <location>
        <begin position="9"/>
        <end position="80"/>
    </location>
</feature>
<dbReference type="Proteomes" id="UP001054821">
    <property type="component" value="Chromosome 4"/>
</dbReference>
<comment type="caution">
    <text evidence="2">The sequence shown here is derived from an EMBL/GenBank/DDBJ whole genome shotgun (WGS) entry which is preliminary data.</text>
</comment>
<evidence type="ECO:0000313" key="3">
    <source>
        <dbReference type="Proteomes" id="UP001054821"/>
    </source>
</evidence>
<proteinExistence type="predicted"/>
<dbReference type="EMBL" id="JAJFAZ020000004">
    <property type="protein sequence ID" value="KAI5333373.1"/>
    <property type="molecule type" value="Genomic_DNA"/>
</dbReference>
<evidence type="ECO:0000313" key="2">
    <source>
        <dbReference type="EMBL" id="KAI5333373.1"/>
    </source>
</evidence>
<organism evidence="2 3">
    <name type="scientific">Prunus dulcis</name>
    <name type="common">Almond</name>
    <name type="synonym">Amygdalus dulcis</name>
    <dbReference type="NCBI Taxonomy" id="3755"/>
    <lineage>
        <taxon>Eukaryota</taxon>
        <taxon>Viridiplantae</taxon>
        <taxon>Streptophyta</taxon>
        <taxon>Embryophyta</taxon>
        <taxon>Tracheophyta</taxon>
        <taxon>Spermatophyta</taxon>
        <taxon>Magnoliopsida</taxon>
        <taxon>eudicotyledons</taxon>
        <taxon>Gunneridae</taxon>
        <taxon>Pentapetalae</taxon>
        <taxon>rosids</taxon>
        <taxon>fabids</taxon>
        <taxon>Rosales</taxon>
        <taxon>Rosaceae</taxon>
        <taxon>Amygdaloideae</taxon>
        <taxon>Amygdaleae</taxon>
        <taxon>Prunus</taxon>
    </lineage>
</organism>
<evidence type="ECO:0000259" key="1">
    <source>
        <dbReference type="Pfam" id="PF13456"/>
    </source>
</evidence>